<name>A0AAU7DWS8_9MICO</name>
<dbReference type="EMBL" id="CP146203">
    <property type="protein sequence ID" value="XBH21941.1"/>
    <property type="molecule type" value="Genomic_DNA"/>
</dbReference>
<accession>A0AAU7DWS8</accession>
<gene>
    <name evidence="1" type="ORF">V5R04_01560</name>
</gene>
<sequence length="63" mass="7072">MLTITTECGVVLTGSTDVELAVKYQTFVLPADWNESVGPFDEHMIFQEVIEEVHYLLDLQAAN</sequence>
<protein>
    <submittedName>
        <fullName evidence="1">Uncharacterized protein</fullName>
    </submittedName>
</protein>
<dbReference type="AlphaFoldDB" id="A0AAU7DWS8"/>
<reference evidence="1" key="1">
    <citation type="submission" date="2024-02" db="EMBL/GenBank/DDBJ databases">
        <title>Tomenella chthoni gen. nov. sp. nov., a member of the family Jonesiaceae isolated from bat guano.</title>
        <authorList>
            <person name="Miller S.L."/>
            <person name="King J."/>
            <person name="Sankaranarayanan K."/>
            <person name="Lawson P.A."/>
        </authorList>
    </citation>
    <scope>NUCLEOTIDE SEQUENCE</scope>
    <source>
        <strain evidence="1">BS-20</strain>
    </source>
</reference>
<organism evidence="1">
    <name type="scientific">Jonesiaceae bacterium BS-20</name>
    <dbReference type="NCBI Taxonomy" id="3120821"/>
    <lineage>
        <taxon>Bacteria</taxon>
        <taxon>Bacillati</taxon>
        <taxon>Actinomycetota</taxon>
        <taxon>Actinomycetes</taxon>
        <taxon>Micrococcales</taxon>
        <taxon>Jonesiaceae</taxon>
    </lineage>
</organism>
<proteinExistence type="predicted"/>
<evidence type="ECO:0000313" key="1">
    <source>
        <dbReference type="EMBL" id="XBH21941.1"/>
    </source>
</evidence>